<feature type="region of interest" description="Disordered" evidence="1">
    <location>
        <begin position="18"/>
        <end position="37"/>
    </location>
</feature>
<evidence type="ECO:0000313" key="2">
    <source>
        <dbReference type="EMBL" id="TFY70234.1"/>
    </source>
</evidence>
<comment type="caution">
    <text evidence="2">The sequence shown here is derived from an EMBL/GenBank/DDBJ whole genome shotgun (WGS) entry which is preliminary data.</text>
</comment>
<organism evidence="2 3">
    <name type="scientific">Dentipellis fragilis</name>
    <dbReference type="NCBI Taxonomy" id="205917"/>
    <lineage>
        <taxon>Eukaryota</taxon>
        <taxon>Fungi</taxon>
        <taxon>Dikarya</taxon>
        <taxon>Basidiomycota</taxon>
        <taxon>Agaricomycotina</taxon>
        <taxon>Agaricomycetes</taxon>
        <taxon>Russulales</taxon>
        <taxon>Hericiaceae</taxon>
        <taxon>Dentipellis</taxon>
    </lineage>
</organism>
<proteinExistence type="predicted"/>
<feature type="compositionally biased region" description="Polar residues" evidence="1">
    <location>
        <begin position="20"/>
        <end position="37"/>
    </location>
</feature>
<evidence type="ECO:0000313" key="3">
    <source>
        <dbReference type="Proteomes" id="UP000298327"/>
    </source>
</evidence>
<keyword evidence="3" id="KW-1185">Reference proteome</keyword>
<sequence>MGSTGSYARFGPCVGKPDASTLTPNARRSSPFFPSSHTPLSTFRPLPSLLLSSPLLSSPLAAPRFMLRGALVPLRLRALLTPFSRPRAVLAPLHPRRPLLVLSRPFRASPRCPRLLALLAPAPVSRAPRTRAPSSCPPRACAPSSRPPHAFAPSRSSAPASSCQCPGCIVVFLPSIFHCFYHNDYPSPFGDLAIDLLCLGFR</sequence>
<dbReference type="Proteomes" id="UP000298327">
    <property type="component" value="Unassembled WGS sequence"/>
</dbReference>
<evidence type="ECO:0000256" key="1">
    <source>
        <dbReference type="SAM" id="MobiDB-lite"/>
    </source>
</evidence>
<dbReference type="EMBL" id="SEOQ01000114">
    <property type="protein sequence ID" value="TFY70234.1"/>
    <property type="molecule type" value="Genomic_DNA"/>
</dbReference>
<dbReference type="AlphaFoldDB" id="A0A4Y9Z6Z4"/>
<reference evidence="2 3" key="1">
    <citation type="submission" date="2019-02" db="EMBL/GenBank/DDBJ databases">
        <title>Genome sequencing of the rare red list fungi Dentipellis fragilis.</title>
        <authorList>
            <person name="Buettner E."/>
            <person name="Kellner H."/>
        </authorList>
    </citation>
    <scope>NUCLEOTIDE SEQUENCE [LARGE SCALE GENOMIC DNA]</scope>
    <source>
        <strain evidence="2 3">DSM 105465</strain>
    </source>
</reference>
<gene>
    <name evidence="2" type="ORF">EVG20_g2783</name>
</gene>
<name>A0A4Y9Z6Z4_9AGAM</name>
<protein>
    <submittedName>
        <fullName evidence="2">Uncharacterized protein</fullName>
    </submittedName>
</protein>
<accession>A0A4Y9Z6Z4</accession>